<accession>A0ABQ8L601</accession>
<sequence length="63" mass="6920">MYSEEKQSLSGVTFMVKESLAGATAGIKKVQPVFSVIDRNTHSVLLMSLTHTVKNCCKKTAKF</sequence>
<keyword evidence="2" id="KW-1185">Reference proteome</keyword>
<evidence type="ECO:0000313" key="1">
    <source>
        <dbReference type="EMBL" id="KAI2646128.1"/>
    </source>
</evidence>
<evidence type="ECO:0000313" key="2">
    <source>
        <dbReference type="Proteomes" id="UP000830375"/>
    </source>
</evidence>
<protein>
    <submittedName>
        <fullName evidence="1">Vacuolar protein sorting/targeting protein 10</fullName>
    </submittedName>
</protein>
<dbReference type="EMBL" id="JACTAM010001863">
    <property type="protein sequence ID" value="KAI2646128.1"/>
    <property type="molecule type" value="Genomic_DNA"/>
</dbReference>
<proteinExistence type="predicted"/>
<organism evidence="1 2">
    <name type="scientific">Labeo rohita</name>
    <name type="common">Indian major carp</name>
    <name type="synonym">Cyprinus rohita</name>
    <dbReference type="NCBI Taxonomy" id="84645"/>
    <lineage>
        <taxon>Eukaryota</taxon>
        <taxon>Metazoa</taxon>
        <taxon>Chordata</taxon>
        <taxon>Craniata</taxon>
        <taxon>Vertebrata</taxon>
        <taxon>Euteleostomi</taxon>
        <taxon>Actinopterygii</taxon>
        <taxon>Neopterygii</taxon>
        <taxon>Teleostei</taxon>
        <taxon>Ostariophysi</taxon>
        <taxon>Cypriniformes</taxon>
        <taxon>Cyprinidae</taxon>
        <taxon>Labeoninae</taxon>
        <taxon>Labeonini</taxon>
        <taxon>Labeo</taxon>
    </lineage>
</organism>
<dbReference type="Proteomes" id="UP000830375">
    <property type="component" value="Unassembled WGS sequence"/>
</dbReference>
<name>A0ABQ8L601_LABRO</name>
<reference evidence="1 2" key="1">
    <citation type="submission" date="2022-01" db="EMBL/GenBank/DDBJ databases">
        <title>A high-quality chromosome-level genome assembly of rohu carp, Labeo rohita.</title>
        <authorList>
            <person name="Arick M.A. II"/>
            <person name="Hsu C.-Y."/>
            <person name="Magbanua Z."/>
            <person name="Pechanova O."/>
            <person name="Grover C."/>
            <person name="Miller E."/>
            <person name="Thrash A."/>
            <person name="Ezzel L."/>
            <person name="Alam S."/>
            <person name="Benzie J."/>
            <person name="Hamilton M."/>
            <person name="Karsi A."/>
            <person name="Lawrence M.L."/>
            <person name="Peterson D.G."/>
        </authorList>
    </citation>
    <scope>NUCLEOTIDE SEQUENCE [LARGE SCALE GENOMIC DNA]</scope>
    <source>
        <strain evidence="2">BAU-BD-2019</strain>
        <tissue evidence="1">Blood</tissue>
    </source>
</reference>
<comment type="caution">
    <text evidence="1">The sequence shown here is derived from an EMBL/GenBank/DDBJ whole genome shotgun (WGS) entry which is preliminary data.</text>
</comment>
<gene>
    <name evidence="1" type="ORF">H4Q32_023841</name>
</gene>